<reference evidence="3 4" key="1">
    <citation type="submission" date="2020-08" db="EMBL/GenBank/DDBJ databases">
        <title>Genomic Encyclopedia of Type Strains, Phase IV (KMG-IV): sequencing the most valuable type-strain genomes for metagenomic binning, comparative biology and taxonomic classification.</title>
        <authorList>
            <person name="Goeker M."/>
        </authorList>
    </citation>
    <scope>NUCLEOTIDE SEQUENCE [LARGE SCALE GENOMIC DNA]</scope>
    <source>
        <strain evidence="3 4">DSM 27165</strain>
    </source>
</reference>
<dbReference type="InterPro" id="IPR020025">
    <property type="entry name" value="PseB"/>
</dbReference>
<evidence type="ECO:0000259" key="2">
    <source>
        <dbReference type="Pfam" id="PF02719"/>
    </source>
</evidence>
<dbReference type="NCBIfam" id="TIGR03589">
    <property type="entry name" value="PseB"/>
    <property type="match status" value="1"/>
</dbReference>
<evidence type="ECO:0000313" key="3">
    <source>
        <dbReference type="EMBL" id="MBB5016875.1"/>
    </source>
</evidence>
<dbReference type="PANTHER" id="PTHR43318">
    <property type="entry name" value="UDP-N-ACETYLGLUCOSAMINE 4,6-DEHYDRATASE"/>
    <property type="match status" value="1"/>
</dbReference>
<dbReference type="Pfam" id="PF02719">
    <property type="entry name" value="Polysacc_synt_2"/>
    <property type="match status" value="1"/>
</dbReference>
<sequence length="331" mass="37148">MFDNQSILITGGTGSFGRKFIRTLLARHQPRRVVVFSRDELKQYEMQQEFNQPCMRFFLGDVRDGERLRQAMRGIDYVVHAAALKQVPAAEYNPTECIRTNVWGAENVINAAIESGVQKVIALSTDKAASPINLYGATKLLSDKLFVAANNITGGHITRFAVVRYGNVVGSRGSVVPLFRKLAQDGAPDLPITDVRMTRFWITLQQGVDFVLKNFARMHGGELFVPKIPSIRIVDLAQAMAPDKPHRVIGIRPGEKLHELMVPRDAAFQTIEFDDHYVIKPAILFTQPADFSRNQLNEAGKTVADDFEYSSETNPWFLTVDELIELDRADV</sequence>
<dbReference type="RefSeq" id="WP_184033765.1">
    <property type="nucleotide sequence ID" value="NZ_JACHHY010000001.1"/>
</dbReference>
<dbReference type="Gene3D" id="3.40.50.720">
    <property type="entry name" value="NAD(P)-binding Rossmann-like Domain"/>
    <property type="match status" value="1"/>
</dbReference>
<feature type="domain" description="Polysaccharide biosynthesis protein CapD-like" evidence="2">
    <location>
        <begin position="7"/>
        <end position="280"/>
    </location>
</feature>
<keyword evidence="4" id="KW-1185">Reference proteome</keyword>
<keyword evidence="3" id="KW-0456">Lyase</keyword>
<organism evidence="3 4">
    <name type="scientific">Chitinivorax tropicus</name>
    <dbReference type="NCBI Taxonomy" id="714531"/>
    <lineage>
        <taxon>Bacteria</taxon>
        <taxon>Pseudomonadati</taxon>
        <taxon>Pseudomonadota</taxon>
        <taxon>Betaproteobacteria</taxon>
        <taxon>Chitinivorax</taxon>
    </lineage>
</organism>
<dbReference type="AlphaFoldDB" id="A0A840MH73"/>
<evidence type="ECO:0000256" key="1">
    <source>
        <dbReference type="ARBA" id="ARBA00007430"/>
    </source>
</evidence>
<dbReference type="Proteomes" id="UP000575898">
    <property type="component" value="Unassembled WGS sequence"/>
</dbReference>
<evidence type="ECO:0000313" key="4">
    <source>
        <dbReference type="Proteomes" id="UP000575898"/>
    </source>
</evidence>
<dbReference type="GO" id="GO:0016829">
    <property type="term" value="F:lyase activity"/>
    <property type="evidence" value="ECO:0007669"/>
    <property type="project" value="UniProtKB-KW"/>
</dbReference>
<dbReference type="InterPro" id="IPR051203">
    <property type="entry name" value="Polysaccharide_Synthase-Rel"/>
</dbReference>
<dbReference type="EMBL" id="JACHHY010000001">
    <property type="protein sequence ID" value="MBB5016875.1"/>
    <property type="molecule type" value="Genomic_DNA"/>
</dbReference>
<dbReference type="InterPro" id="IPR003869">
    <property type="entry name" value="Polysac_CapD-like"/>
</dbReference>
<dbReference type="EC" id="4.2.1.115" evidence="3"/>
<dbReference type="CDD" id="cd05237">
    <property type="entry name" value="UDP_invert_4-6DH_SDR_e"/>
    <property type="match status" value="1"/>
</dbReference>
<proteinExistence type="inferred from homology"/>
<accession>A0A840MH73</accession>
<gene>
    <name evidence="3" type="ORF">HNQ59_000137</name>
</gene>
<dbReference type="SUPFAM" id="SSF51735">
    <property type="entry name" value="NAD(P)-binding Rossmann-fold domains"/>
    <property type="match status" value="1"/>
</dbReference>
<name>A0A840MH73_9PROT</name>
<protein>
    <submittedName>
        <fullName evidence="3">UDP-N-acetylglucosamine 4,6-dehydratase</fullName>
        <ecNumber evidence="3">4.2.1.115</ecNumber>
    </submittedName>
</protein>
<comment type="similarity">
    <text evidence="1">Belongs to the polysaccharide synthase family.</text>
</comment>
<comment type="caution">
    <text evidence="3">The sequence shown here is derived from an EMBL/GenBank/DDBJ whole genome shotgun (WGS) entry which is preliminary data.</text>
</comment>
<dbReference type="InterPro" id="IPR036291">
    <property type="entry name" value="NAD(P)-bd_dom_sf"/>
</dbReference>
<dbReference type="PANTHER" id="PTHR43318:SF2">
    <property type="entry name" value="UDP-N-ACETYLGLUCOSAMINE 4,6-DEHYDRATASE (INVERTING)"/>
    <property type="match status" value="1"/>
</dbReference>